<dbReference type="GO" id="GO:0005737">
    <property type="term" value="C:cytoplasm"/>
    <property type="evidence" value="ECO:0007669"/>
    <property type="project" value="UniProtKB-SubCell"/>
</dbReference>
<evidence type="ECO:0000256" key="4">
    <source>
        <dbReference type="ARBA" id="ARBA00022723"/>
    </source>
</evidence>
<keyword evidence="7" id="KW-0378">Hydrolase</keyword>
<dbReference type="GO" id="GO:0005524">
    <property type="term" value="F:ATP binding"/>
    <property type="evidence" value="ECO:0007669"/>
    <property type="project" value="UniProtKB-KW"/>
</dbReference>
<evidence type="ECO:0000256" key="12">
    <source>
        <dbReference type="SAM" id="MobiDB-lite"/>
    </source>
</evidence>
<dbReference type="GO" id="GO:0003678">
    <property type="term" value="F:DNA helicase activity"/>
    <property type="evidence" value="ECO:0007669"/>
    <property type="project" value="UniProtKB-EC"/>
</dbReference>
<comment type="subcellular location">
    <subcellularLocation>
        <location evidence="1">Cytoplasm</location>
    </subcellularLocation>
</comment>
<keyword evidence="4" id="KW-0479">Metal-binding</keyword>
<evidence type="ECO:0000256" key="9">
    <source>
        <dbReference type="ARBA" id="ARBA00022833"/>
    </source>
</evidence>
<evidence type="ECO:0000256" key="6">
    <source>
        <dbReference type="ARBA" id="ARBA00022771"/>
    </source>
</evidence>
<gene>
    <name evidence="14" type="ORF">CSUI_004963</name>
</gene>
<evidence type="ECO:0000259" key="13">
    <source>
        <dbReference type="SMART" id="SM00487"/>
    </source>
</evidence>
<dbReference type="InterPro" id="IPR014001">
    <property type="entry name" value="Helicase_ATP-bd"/>
</dbReference>
<evidence type="ECO:0000313" key="15">
    <source>
        <dbReference type="Proteomes" id="UP000221165"/>
    </source>
</evidence>
<dbReference type="GO" id="GO:0016787">
    <property type="term" value="F:hydrolase activity"/>
    <property type="evidence" value="ECO:0007669"/>
    <property type="project" value="UniProtKB-KW"/>
</dbReference>
<keyword evidence="6" id="KW-0863">Zinc-finger</keyword>
<comment type="caution">
    <text evidence="14">The sequence shown here is derived from an EMBL/GenBank/DDBJ whole genome shotgun (WGS) entry which is preliminary data.</text>
</comment>
<keyword evidence="3" id="KW-0963">Cytoplasm</keyword>
<dbReference type="InterPro" id="IPR047187">
    <property type="entry name" value="SF1_C_Upf1"/>
</dbReference>
<evidence type="ECO:0000256" key="10">
    <source>
        <dbReference type="ARBA" id="ARBA00022840"/>
    </source>
</evidence>
<dbReference type="SUPFAM" id="SSF52540">
    <property type="entry name" value="P-loop containing nucleoside triphosphate hydrolases"/>
    <property type="match status" value="1"/>
</dbReference>
<keyword evidence="9" id="KW-0862">Zinc</keyword>
<feature type="non-terminal residue" evidence="14">
    <location>
        <position position="578"/>
    </location>
</feature>
<evidence type="ECO:0000256" key="7">
    <source>
        <dbReference type="ARBA" id="ARBA00022801"/>
    </source>
</evidence>
<dbReference type="InterPro" id="IPR041677">
    <property type="entry name" value="DNA2/NAM7_AAA_11"/>
</dbReference>
<evidence type="ECO:0000313" key="14">
    <source>
        <dbReference type="EMBL" id="PHJ21196.1"/>
    </source>
</evidence>
<dbReference type="CDD" id="cd18039">
    <property type="entry name" value="DEXXQc_UPF1"/>
    <property type="match status" value="1"/>
</dbReference>
<dbReference type="RefSeq" id="XP_067922880.1">
    <property type="nucleotide sequence ID" value="XM_068065144.1"/>
</dbReference>
<dbReference type="Gene3D" id="6.10.140.1240">
    <property type="match status" value="1"/>
</dbReference>
<feature type="region of interest" description="Disordered" evidence="12">
    <location>
        <begin position="475"/>
        <end position="501"/>
    </location>
</feature>
<dbReference type="GO" id="GO:0000184">
    <property type="term" value="P:nuclear-transcribed mRNA catabolic process, nonsense-mediated decay"/>
    <property type="evidence" value="ECO:0007669"/>
    <property type="project" value="TreeGrafter"/>
</dbReference>
<reference evidence="14 15" key="1">
    <citation type="journal article" date="2017" name="Int. J. Parasitol.">
        <title>The genome of the protozoan parasite Cystoisospora suis and a reverse vaccinology approach to identify vaccine candidates.</title>
        <authorList>
            <person name="Palmieri N."/>
            <person name="Shrestha A."/>
            <person name="Ruttkowski B."/>
            <person name="Beck T."/>
            <person name="Vogl C."/>
            <person name="Tomley F."/>
            <person name="Blake D.P."/>
            <person name="Joachim A."/>
        </authorList>
    </citation>
    <scope>NUCLEOTIDE SEQUENCE [LARGE SCALE GENOMIC DNA]</scope>
    <source>
        <strain evidence="14 15">Wien I</strain>
    </source>
</reference>
<dbReference type="Proteomes" id="UP000221165">
    <property type="component" value="Unassembled WGS sequence"/>
</dbReference>
<dbReference type="PANTHER" id="PTHR10887">
    <property type="entry name" value="DNA2/NAM7 HELICASE FAMILY"/>
    <property type="match status" value="1"/>
</dbReference>
<dbReference type="SMART" id="SM00487">
    <property type="entry name" value="DEXDc"/>
    <property type="match status" value="1"/>
</dbReference>
<feature type="compositionally biased region" description="Low complexity" evidence="12">
    <location>
        <begin position="475"/>
        <end position="498"/>
    </location>
</feature>
<evidence type="ECO:0000256" key="3">
    <source>
        <dbReference type="ARBA" id="ARBA00022490"/>
    </source>
</evidence>
<sequence length="578" mass="63028">MPTQISAPNLAPLNPSQMLAIRYALQHPLSLIQGPPGTGKTLTCSTLVYLMVMLSSSSHRQQNVYSRGGGGGGDGTGNYFNKEEGQVLVTAPSNVAVDQLAERIHRTGLKVVRLYSKSREFASLSATSTFCMENLALHKKILELKTASSDEMSKYLKLKEHTGELAPADERRLRLLISRAEMEILQTADVICTTCAGAGDNRLQGFRFRQVVIDEATQATEPECLIPIVLGAKQVVLIGDHCQLGPVVLSKKAAAAGLSTSLFSRLLSLGHRPLRLKIQYRMHPALSRFPSYFFYDGELQDGVTAKDRTYVHPGGSEASQKFPWPSEERPMFFYHSTAAEEISGSGTSYINRVEASNIEKIVTFLLKCGLKASQIGVITPYDGQRAHISSLFQRQTTLGQAAFADLEVASVDAFQGREKDFILLSCVRSNSNTGIGFLADPRRLNVALTRAKYGLIVCGNASVLANYTPPLPRGSPFNSNLSNPNHSSSSYQQYQQGSQPPPGYTLEPPIWRLLIHHYAKYNLVVDGSLSNLKPSKITLNLPLLTPYGAGMSSANFINSPYVTGGNSSSYSNTCRSHS</sequence>
<dbReference type="EMBL" id="MIGC01002379">
    <property type="protein sequence ID" value="PHJ21196.1"/>
    <property type="molecule type" value="Genomic_DNA"/>
</dbReference>
<dbReference type="GO" id="GO:0003724">
    <property type="term" value="F:RNA helicase activity"/>
    <property type="evidence" value="ECO:0007669"/>
    <property type="project" value="TreeGrafter"/>
</dbReference>
<name>A0A2C6KZN6_9APIC</name>
<evidence type="ECO:0000256" key="11">
    <source>
        <dbReference type="ARBA" id="ARBA00048432"/>
    </source>
</evidence>
<dbReference type="CDD" id="cd18808">
    <property type="entry name" value="SF1_C_Upf1"/>
    <property type="match status" value="1"/>
</dbReference>
<dbReference type="PANTHER" id="PTHR10887:SF364">
    <property type="entry name" value="REGULATOR OF NONSENSE TRANSCRIPTS 1"/>
    <property type="match status" value="1"/>
</dbReference>
<dbReference type="OrthoDB" id="330192at2759"/>
<feature type="domain" description="Helicase ATP-binding" evidence="13">
    <location>
        <begin position="9"/>
        <end position="292"/>
    </location>
</feature>
<keyword evidence="15" id="KW-1185">Reference proteome</keyword>
<evidence type="ECO:0000256" key="8">
    <source>
        <dbReference type="ARBA" id="ARBA00022806"/>
    </source>
</evidence>
<evidence type="ECO:0000256" key="2">
    <source>
        <dbReference type="ARBA" id="ARBA00007913"/>
    </source>
</evidence>
<dbReference type="AlphaFoldDB" id="A0A2C6KZN6"/>
<dbReference type="Gene3D" id="3.40.50.300">
    <property type="entry name" value="P-loop containing nucleotide triphosphate hydrolases"/>
    <property type="match status" value="2"/>
</dbReference>
<dbReference type="InterPro" id="IPR027417">
    <property type="entry name" value="P-loop_NTPase"/>
</dbReference>
<dbReference type="VEuPathDB" id="ToxoDB:CSUI_004963"/>
<evidence type="ECO:0000256" key="5">
    <source>
        <dbReference type="ARBA" id="ARBA00022741"/>
    </source>
</evidence>
<dbReference type="FunFam" id="3.40.50.300:FF:000097">
    <property type="entry name" value="Regulator of nonsense transcripts 1"/>
    <property type="match status" value="1"/>
</dbReference>
<protein>
    <submittedName>
        <fullName evidence="14">Rna helicase (Upf2 interacting domain) protein</fullName>
    </submittedName>
</protein>
<organism evidence="14 15">
    <name type="scientific">Cystoisospora suis</name>
    <dbReference type="NCBI Taxonomy" id="483139"/>
    <lineage>
        <taxon>Eukaryota</taxon>
        <taxon>Sar</taxon>
        <taxon>Alveolata</taxon>
        <taxon>Apicomplexa</taxon>
        <taxon>Conoidasida</taxon>
        <taxon>Coccidia</taxon>
        <taxon>Eucoccidiorida</taxon>
        <taxon>Eimeriorina</taxon>
        <taxon>Sarcocystidae</taxon>
        <taxon>Cystoisospora</taxon>
    </lineage>
</organism>
<dbReference type="InterPro" id="IPR045055">
    <property type="entry name" value="DNA2/NAM7-like"/>
</dbReference>
<dbReference type="InterPro" id="IPR041679">
    <property type="entry name" value="DNA2/NAM7-like_C"/>
</dbReference>
<dbReference type="Pfam" id="PF13087">
    <property type="entry name" value="AAA_12"/>
    <property type="match status" value="1"/>
</dbReference>
<dbReference type="GeneID" id="94428355"/>
<dbReference type="GO" id="GO:0008270">
    <property type="term" value="F:zinc ion binding"/>
    <property type="evidence" value="ECO:0007669"/>
    <property type="project" value="UniProtKB-KW"/>
</dbReference>
<accession>A0A2C6KZN6</accession>
<comment type="similarity">
    <text evidence="2">Belongs to the DNA2/NAM7 helicase family.</text>
</comment>
<dbReference type="Pfam" id="PF13086">
    <property type="entry name" value="AAA_11"/>
    <property type="match status" value="1"/>
</dbReference>
<keyword evidence="5" id="KW-0547">Nucleotide-binding</keyword>
<proteinExistence type="inferred from homology"/>
<comment type="catalytic activity">
    <reaction evidence="11">
        <text>ATP + H2O = ADP + phosphate + H(+)</text>
        <dbReference type="Rhea" id="RHEA:13065"/>
        <dbReference type="ChEBI" id="CHEBI:15377"/>
        <dbReference type="ChEBI" id="CHEBI:15378"/>
        <dbReference type="ChEBI" id="CHEBI:30616"/>
        <dbReference type="ChEBI" id="CHEBI:43474"/>
        <dbReference type="ChEBI" id="CHEBI:456216"/>
        <dbReference type="EC" id="3.6.4.12"/>
    </reaction>
    <physiologicalReaction direction="left-to-right" evidence="11">
        <dbReference type="Rhea" id="RHEA:13066"/>
    </physiologicalReaction>
</comment>
<keyword evidence="8 14" id="KW-0347">Helicase</keyword>
<keyword evidence="10" id="KW-0067">ATP-binding</keyword>
<evidence type="ECO:0000256" key="1">
    <source>
        <dbReference type="ARBA" id="ARBA00004496"/>
    </source>
</evidence>